<sequence length="77" mass="8983">MPQLWGVNHTKARNLRVTSNLARILPYSIHATQKLGKLFAQNPKILARNNGLFITWPFFISNKLTIWSTFIKKIQLY</sequence>
<accession>A0AAC8XIR0</accession>
<evidence type="ECO:0000313" key="2">
    <source>
        <dbReference type="Proteomes" id="UP000061468"/>
    </source>
</evidence>
<dbReference type="EMBL" id="CP013928">
    <property type="protein sequence ID" value="AMJ78223.1"/>
    <property type="molecule type" value="Genomic_DNA"/>
</dbReference>
<proteinExistence type="predicted"/>
<protein>
    <submittedName>
        <fullName evidence="1">Uncharacterized protein</fullName>
    </submittedName>
</protein>
<name>A0AAC8XIR0_9ALTE</name>
<dbReference type="Proteomes" id="UP000061468">
    <property type="component" value="Chromosome"/>
</dbReference>
<gene>
    <name evidence="1" type="ORF">AV942_07945</name>
</gene>
<dbReference type="AlphaFoldDB" id="A0AAC8XIR0"/>
<reference evidence="1 2" key="1">
    <citation type="submission" date="2015-12" db="EMBL/GenBank/DDBJ databases">
        <title>Intraspecies pangenome expansion in the marine bacterium Alteromonas.</title>
        <authorList>
            <person name="Lopez-Perez M."/>
            <person name="Rodriguez-Valera F."/>
        </authorList>
    </citation>
    <scope>NUCLEOTIDE SEQUENCE [LARGE SCALE GENOMIC DNA]</scope>
    <source>
        <strain evidence="1 2">UM8</strain>
    </source>
</reference>
<evidence type="ECO:0000313" key="1">
    <source>
        <dbReference type="EMBL" id="AMJ78223.1"/>
    </source>
</evidence>
<organism evidence="1 2">
    <name type="scientific">Alteromonas mediterranea</name>
    <dbReference type="NCBI Taxonomy" id="314275"/>
    <lineage>
        <taxon>Bacteria</taxon>
        <taxon>Pseudomonadati</taxon>
        <taxon>Pseudomonadota</taxon>
        <taxon>Gammaproteobacteria</taxon>
        <taxon>Alteromonadales</taxon>
        <taxon>Alteromonadaceae</taxon>
        <taxon>Alteromonas/Salinimonas group</taxon>
        <taxon>Alteromonas</taxon>
    </lineage>
</organism>